<reference evidence="1 2" key="1">
    <citation type="submission" date="2023-09" db="EMBL/GenBank/DDBJ databases">
        <title>Multi-omics analysis of a traditional fermented food reveals byproduct-associated fungal strains for waste-to-food upcycling.</title>
        <authorList>
            <consortium name="Lawrence Berkeley National Laboratory"/>
            <person name="Rekdal V.M."/>
            <person name="Villalobos-Escobedo J.M."/>
            <person name="Rodriguez-Valeron N."/>
            <person name="Garcia M.O."/>
            <person name="Vasquez D.P."/>
            <person name="Damayanti I."/>
            <person name="Sorensen P.M."/>
            <person name="Baidoo E.E."/>
            <person name="De Carvalho A.C."/>
            <person name="Riley R."/>
            <person name="Lipzen A."/>
            <person name="He G."/>
            <person name="Yan M."/>
            <person name="Haridas S."/>
            <person name="Daum C."/>
            <person name="Yoshinaga Y."/>
            <person name="Ng V."/>
            <person name="Grigoriev I.V."/>
            <person name="Munk R."/>
            <person name="Nuraida L."/>
            <person name="Wijaya C.H."/>
            <person name="Morales P.-C."/>
            <person name="Keasling J.D."/>
        </authorList>
    </citation>
    <scope>NUCLEOTIDE SEQUENCE [LARGE SCALE GENOMIC DNA]</scope>
    <source>
        <strain evidence="1 2">FGSC 2613</strain>
    </source>
</reference>
<proteinExistence type="predicted"/>
<protein>
    <submittedName>
        <fullName evidence="1">Uncharacterized protein</fullName>
    </submittedName>
</protein>
<sequence length="58" mass="6771">MVELVEEVAFVTLSERSRLCGLRELAWWFWALSELHVVEVACTLYLVLGEGHEFKVEF</sequence>
<accession>A0ABR3DCM7</accession>
<comment type="caution">
    <text evidence="1">The sequence shown here is derived from an EMBL/GenBank/DDBJ whole genome shotgun (WGS) entry which is preliminary data.</text>
</comment>
<dbReference type="EMBL" id="JAVLET010000004">
    <property type="protein sequence ID" value="KAL0470424.1"/>
    <property type="molecule type" value="Genomic_DNA"/>
</dbReference>
<organism evidence="1 2">
    <name type="scientific">Neurospora intermedia</name>
    <dbReference type="NCBI Taxonomy" id="5142"/>
    <lineage>
        <taxon>Eukaryota</taxon>
        <taxon>Fungi</taxon>
        <taxon>Dikarya</taxon>
        <taxon>Ascomycota</taxon>
        <taxon>Pezizomycotina</taxon>
        <taxon>Sordariomycetes</taxon>
        <taxon>Sordariomycetidae</taxon>
        <taxon>Sordariales</taxon>
        <taxon>Sordariaceae</taxon>
        <taxon>Neurospora</taxon>
    </lineage>
</organism>
<evidence type="ECO:0000313" key="1">
    <source>
        <dbReference type="EMBL" id="KAL0470424.1"/>
    </source>
</evidence>
<keyword evidence="2" id="KW-1185">Reference proteome</keyword>
<evidence type="ECO:0000313" key="2">
    <source>
        <dbReference type="Proteomes" id="UP001451303"/>
    </source>
</evidence>
<gene>
    <name evidence="1" type="ORF">QR685DRAFT_571547</name>
</gene>
<dbReference type="Proteomes" id="UP001451303">
    <property type="component" value="Unassembled WGS sequence"/>
</dbReference>
<name>A0ABR3DCM7_NEUIN</name>